<feature type="region of interest" description="Disordered" evidence="1">
    <location>
        <begin position="267"/>
        <end position="304"/>
    </location>
</feature>
<evidence type="ECO:0000256" key="1">
    <source>
        <dbReference type="SAM" id="MobiDB-lite"/>
    </source>
</evidence>
<dbReference type="EMBL" id="CP104064">
    <property type="protein sequence ID" value="WAH39198.1"/>
    <property type="molecule type" value="Genomic_DNA"/>
</dbReference>
<feature type="region of interest" description="Disordered" evidence="1">
    <location>
        <begin position="1"/>
        <end position="22"/>
    </location>
</feature>
<dbReference type="Pfam" id="PF03837">
    <property type="entry name" value="RecT"/>
    <property type="match status" value="1"/>
</dbReference>
<dbReference type="NCBIfam" id="TIGR00616">
    <property type="entry name" value="rect"/>
    <property type="match status" value="1"/>
</dbReference>
<reference evidence="2" key="1">
    <citation type="submission" date="2022-08" db="EMBL/GenBank/DDBJ databases">
        <title>Alicyclobacillus dauci DSM2870, complete genome.</title>
        <authorList>
            <person name="Wang Q."/>
            <person name="Cai R."/>
            <person name="Wang Z."/>
        </authorList>
    </citation>
    <scope>NUCLEOTIDE SEQUENCE</scope>
    <source>
        <strain evidence="2">DSM 28700</strain>
    </source>
</reference>
<dbReference type="Proteomes" id="UP001164803">
    <property type="component" value="Chromosome"/>
</dbReference>
<accession>A0ABY6Z9I1</accession>
<keyword evidence="3" id="KW-1185">Reference proteome</keyword>
<name>A0ABY6Z9I1_9BACL</name>
<evidence type="ECO:0000313" key="2">
    <source>
        <dbReference type="EMBL" id="WAH39198.1"/>
    </source>
</evidence>
<evidence type="ECO:0000313" key="3">
    <source>
        <dbReference type="Proteomes" id="UP001164803"/>
    </source>
</evidence>
<proteinExistence type="predicted"/>
<organism evidence="2 3">
    <name type="scientific">Alicyclobacillus dauci</name>
    <dbReference type="NCBI Taxonomy" id="1475485"/>
    <lineage>
        <taxon>Bacteria</taxon>
        <taxon>Bacillati</taxon>
        <taxon>Bacillota</taxon>
        <taxon>Bacilli</taxon>
        <taxon>Bacillales</taxon>
        <taxon>Alicyclobacillaceae</taxon>
        <taxon>Alicyclobacillus</taxon>
    </lineage>
</organism>
<dbReference type="NCBIfam" id="NF007351">
    <property type="entry name" value="PRK09846.1"/>
    <property type="match status" value="1"/>
</dbReference>
<protein>
    <submittedName>
        <fullName evidence="2">Recombination protein RecT</fullName>
    </submittedName>
</protein>
<gene>
    <name evidence="2" type="primary">recT</name>
    <name evidence="2" type="ORF">NZD86_11785</name>
</gene>
<sequence>MKNAEHLQNKLANRTNSVDKKKPQTVEDWIQEMAPAMQQALPKHLDIDRFTRIAVTQLRTTPTLRECTVPSLLAAIMQCAQLGLEPGLLGHAYLVPFNNRKAGVKEVQFVIGYKGLIDLARRSGDIESIAAHEVCENDEFIFEYGLEEKLIHRPALKDRGKPYLYYAYAKFKGGGHQVEVMPVEDIEKIRARSKARDGGPWQTDYDEMAKKTVIRRLSKYLPISIEVMRAIAQDESVKDEIAPDMTEVLDLSDDDIKFGTEVPNDVASAEAETAATNESDPPVEVDSEGKPLFTPEQLDEINNL</sequence>
<dbReference type="InterPro" id="IPR004590">
    <property type="entry name" value="ssDNA_annealing_RecT"/>
</dbReference>
<dbReference type="InterPro" id="IPR018330">
    <property type="entry name" value="RecT_fam"/>
</dbReference>
<feature type="compositionally biased region" description="Low complexity" evidence="1">
    <location>
        <begin position="267"/>
        <end position="279"/>
    </location>
</feature>
<dbReference type="RefSeq" id="WP_268046855.1">
    <property type="nucleotide sequence ID" value="NZ_CP104064.1"/>
</dbReference>